<comment type="caution">
    <text evidence="1">The sequence shown here is derived from an EMBL/GenBank/DDBJ whole genome shotgun (WGS) entry which is preliminary data.</text>
</comment>
<name>A0A835M0E6_9MAGN</name>
<reference evidence="1 2" key="1">
    <citation type="submission" date="2020-10" db="EMBL/GenBank/DDBJ databases">
        <title>The Coptis chinensis genome and diversification of protoberbering-type alkaloids.</title>
        <authorList>
            <person name="Wang B."/>
            <person name="Shu S."/>
            <person name="Song C."/>
            <person name="Liu Y."/>
        </authorList>
    </citation>
    <scope>NUCLEOTIDE SEQUENCE [LARGE SCALE GENOMIC DNA]</scope>
    <source>
        <strain evidence="1">HL-2020</strain>
        <tissue evidence="1">Leaf</tissue>
    </source>
</reference>
<sequence>MHNVVVSIKSRRVAITDDGFFSSCNETESDYGYLLTEDEKSQLELALKIDSSESVPENGISDGFITHRHSVYLVDGENRKPSTRHKNFCFLLEVHFVWRRRSVISLGIKPPENLDLVGTFGCHAESLRLFGNEDFPVKMKLVAPPTVCPYNTDSRQASQHFNLIRQSRMKQKKPICYRILRQDMLQYLRAALSELLSTRSVLFMSGQMVAQIGLSQDSQIKATVGAFSLLKSTVVLIRFKFRWDLTSNPINHCKDLQYRPQNKIVESPEEKLFLCGTAKKQKKLKQHIQYEAEKLLTLSNFGASKFRITICLHVYGIALLYTSKTLAAVTASTIPVFTFLMAALLSCTQQELSGTDIGKGVTEMLPGNIGGHPTFLNPFQMVQQRNPDRALDKCRYRNMPQSKNEKS</sequence>
<dbReference type="AlphaFoldDB" id="A0A835M0E6"/>
<gene>
    <name evidence="1" type="ORF">IFM89_034935</name>
</gene>
<evidence type="ECO:0000313" key="2">
    <source>
        <dbReference type="Proteomes" id="UP000631114"/>
    </source>
</evidence>
<accession>A0A835M0E6</accession>
<dbReference type="EMBL" id="JADFTS010000004">
    <property type="protein sequence ID" value="KAF9611752.1"/>
    <property type="molecule type" value="Genomic_DNA"/>
</dbReference>
<proteinExistence type="predicted"/>
<protein>
    <submittedName>
        <fullName evidence="1">Uncharacterized protein</fullName>
    </submittedName>
</protein>
<organism evidence="1 2">
    <name type="scientific">Coptis chinensis</name>
    <dbReference type="NCBI Taxonomy" id="261450"/>
    <lineage>
        <taxon>Eukaryota</taxon>
        <taxon>Viridiplantae</taxon>
        <taxon>Streptophyta</taxon>
        <taxon>Embryophyta</taxon>
        <taxon>Tracheophyta</taxon>
        <taxon>Spermatophyta</taxon>
        <taxon>Magnoliopsida</taxon>
        <taxon>Ranunculales</taxon>
        <taxon>Ranunculaceae</taxon>
        <taxon>Coptidoideae</taxon>
        <taxon>Coptis</taxon>
    </lineage>
</organism>
<evidence type="ECO:0000313" key="1">
    <source>
        <dbReference type="EMBL" id="KAF9611752.1"/>
    </source>
</evidence>
<keyword evidence="2" id="KW-1185">Reference proteome</keyword>
<dbReference type="Proteomes" id="UP000631114">
    <property type="component" value="Unassembled WGS sequence"/>
</dbReference>